<dbReference type="OrthoDB" id="15207at2157"/>
<keyword evidence="3" id="KW-1185">Reference proteome</keyword>
<gene>
    <name evidence="2" type="ORF">SAMN05444271_10843</name>
</gene>
<accession>A0A2H4Q3E1</accession>
<dbReference type="PANTHER" id="PTHR39518:SF2">
    <property type="entry name" value="UPF0215 PROTEIN MJ1150"/>
    <property type="match status" value="1"/>
</dbReference>
<dbReference type="InterPro" id="IPR002802">
    <property type="entry name" value="Endo_dU"/>
</dbReference>
<evidence type="ECO:0000313" key="2">
    <source>
        <dbReference type="EMBL" id="SEI79138.1"/>
    </source>
</evidence>
<dbReference type="PANTHER" id="PTHR39518">
    <property type="entry name" value="UPF0215 PROTEIN MJ1150"/>
    <property type="match status" value="1"/>
</dbReference>
<dbReference type="HAMAP" id="MF_00582">
    <property type="entry name" value="UPF0215"/>
    <property type="match status" value="1"/>
</dbReference>
<evidence type="ECO:0000256" key="1">
    <source>
        <dbReference type="HAMAP-Rule" id="MF_00582"/>
    </source>
</evidence>
<dbReference type="Proteomes" id="UP000198888">
    <property type="component" value="Unassembled WGS sequence"/>
</dbReference>
<dbReference type="AlphaFoldDB" id="A0A1H6TGI1"/>
<dbReference type="GeneID" id="35002858"/>
<reference evidence="2 3" key="1">
    <citation type="submission" date="2016-10" db="EMBL/GenBank/DDBJ databases">
        <authorList>
            <person name="de Groot N.N."/>
        </authorList>
    </citation>
    <scope>NUCLEOTIDE SEQUENCE [LARGE SCALE GENOMIC DNA]</scope>
    <source>
        <strain evidence="2 3">DSM 22187</strain>
    </source>
</reference>
<dbReference type="Pfam" id="PF01949">
    <property type="entry name" value="Endo_dU"/>
    <property type="match status" value="1"/>
</dbReference>
<protein>
    <recommendedName>
        <fullName evidence="1">UPF0215 protein SAMN05444271_10843</fullName>
    </recommendedName>
</protein>
<organism evidence="2 3">
    <name type="scientific">Halohasta litchfieldiae</name>
    <dbReference type="NCBI Taxonomy" id="1073996"/>
    <lineage>
        <taxon>Archaea</taxon>
        <taxon>Methanobacteriati</taxon>
        <taxon>Methanobacteriota</taxon>
        <taxon>Stenosarchaea group</taxon>
        <taxon>Halobacteria</taxon>
        <taxon>Halobacteriales</taxon>
        <taxon>Haloferacaceae</taxon>
        <taxon>Halohasta</taxon>
    </lineage>
</organism>
<dbReference type="KEGG" id="hae:halTADL_2082"/>
<name>A0A1H6TGI1_9EURY</name>
<dbReference type="EMBL" id="FNYR01000008">
    <property type="protein sequence ID" value="SEI79138.1"/>
    <property type="molecule type" value="Genomic_DNA"/>
</dbReference>
<comment type="similarity">
    <text evidence="1">Belongs to the UPF0215 family.</text>
</comment>
<dbReference type="Gene3D" id="3.30.2170.10">
    <property type="entry name" value="archaeoglobus fulgidus dsm 4304 superfamily"/>
    <property type="match status" value="1"/>
</dbReference>
<dbReference type="STRING" id="1073996.SAMN05444271_10843"/>
<sequence>MAPKSGSRAVGIAASDATERSQLCGAVVRADRVVDEVVFATCTTGGSDATAACCTLLDSLDRPDVQWILVAGVAPAWFNIVDLAALADHADRPVIAVSFEDSDGLETPLREQFDGEELARRLERYRRLPGRKRVSVGDDDVFVRAVGIADDEAAEVVTAFTPDGSGRPEPLRVARLIARAGRQQFLTENEKTEH</sequence>
<proteinExistence type="inferred from homology"/>
<dbReference type="RefSeq" id="WP_089671833.1">
    <property type="nucleotide sequence ID" value="NZ_CP024845.1"/>
</dbReference>
<evidence type="ECO:0000313" key="3">
    <source>
        <dbReference type="Proteomes" id="UP000198888"/>
    </source>
</evidence>
<accession>A0A1H6TGI1</accession>